<dbReference type="HOGENOM" id="CLU_1145646_0_0_9"/>
<gene>
    <name evidence="1" type="ORF">CSCA_5199</name>
</gene>
<dbReference type="Proteomes" id="UP000033115">
    <property type="component" value="Chromosome"/>
</dbReference>
<keyword evidence="2" id="KW-1185">Reference proteome</keyword>
<sequence length="242" mass="29383">MKNQEHKLKQEELEWFKKCKSGEDFIKLLKFYKVDMRMLIKEDKIKLKEMYEKIDLNSLWIGTELRNNKEVTRIIDKVITELDNRTKVFLMKQPSVFHHHFGLGLYIRNKYIYNNDKISGIPDIISDVILNKIIKTLIFDKSTYLLKLTREEKELNYMEMVTCCAKWEKKKFIFISKEGRSFETENEAGEDLYGYLINKDDEDRFFKEKGKLSEEWDKYLTFVIWMEKDGEIEIKFDLFQEW</sequence>
<protein>
    <submittedName>
        <fullName evidence="1">Uncharacterized protein</fullName>
    </submittedName>
</protein>
<dbReference type="AlphaFoldDB" id="A0A0E3K5I4"/>
<dbReference type="EMBL" id="CP009933">
    <property type="protein sequence ID" value="AKA72324.1"/>
    <property type="molecule type" value="Genomic_DNA"/>
</dbReference>
<dbReference type="STRING" id="1548.CSCA_5199"/>
<name>A0A0E3K5I4_CLOSL</name>
<accession>A0A0E3K5I4</accession>
<dbReference type="KEGG" id="csq:CSCA_5199"/>
<reference evidence="1 2" key="1">
    <citation type="journal article" date="2015" name="J. Biotechnol.">
        <title>Complete genome sequence of a malodorant-producing acetogen, Clostridium scatologenes ATCC 25775(T).</title>
        <authorList>
            <person name="Zhu Z."/>
            <person name="Guo T."/>
            <person name="Zheng H."/>
            <person name="Song T."/>
            <person name="Ouyang P."/>
            <person name="Xie J."/>
        </authorList>
    </citation>
    <scope>NUCLEOTIDE SEQUENCE [LARGE SCALE GENOMIC DNA]</scope>
    <source>
        <strain evidence="1 2">ATCC 25775</strain>
    </source>
</reference>
<proteinExistence type="predicted"/>
<evidence type="ECO:0000313" key="1">
    <source>
        <dbReference type="EMBL" id="AKA72324.1"/>
    </source>
</evidence>
<dbReference type="RefSeq" id="WP_026366509.1">
    <property type="nucleotide sequence ID" value="NZ_CP009933.1"/>
</dbReference>
<organism evidence="1 2">
    <name type="scientific">Clostridium scatologenes</name>
    <dbReference type="NCBI Taxonomy" id="1548"/>
    <lineage>
        <taxon>Bacteria</taxon>
        <taxon>Bacillati</taxon>
        <taxon>Bacillota</taxon>
        <taxon>Clostridia</taxon>
        <taxon>Eubacteriales</taxon>
        <taxon>Clostridiaceae</taxon>
        <taxon>Clostridium</taxon>
    </lineage>
</organism>
<evidence type="ECO:0000313" key="2">
    <source>
        <dbReference type="Proteomes" id="UP000033115"/>
    </source>
</evidence>